<keyword evidence="10" id="KW-1185">Reference proteome</keyword>
<dbReference type="Pfam" id="PF02608">
    <property type="entry name" value="Bmp"/>
    <property type="match status" value="1"/>
</dbReference>
<evidence type="ECO:0000256" key="3">
    <source>
        <dbReference type="ARBA" id="ARBA00022475"/>
    </source>
</evidence>
<dbReference type="InterPro" id="IPR003760">
    <property type="entry name" value="PnrA-like"/>
</dbReference>
<evidence type="ECO:0000313" key="9">
    <source>
        <dbReference type="EMBL" id="TDM03787.1"/>
    </source>
</evidence>
<dbReference type="PANTHER" id="PTHR34296">
    <property type="entry name" value="TRANSCRIPTIONAL ACTIVATOR PROTEIN MED"/>
    <property type="match status" value="1"/>
</dbReference>
<gene>
    <name evidence="9" type="ORF">ERX40_01080</name>
</gene>
<protein>
    <submittedName>
        <fullName evidence="9">BMP family ABC transporter substrate-binding protein</fullName>
    </submittedName>
</protein>
<proteinExistence type="inferred from homology"/>
<feature type="domain" description="ABC transporter substrate-binding protein PnrA-like" evidence="8">
    <location>
        <begin position="29"/>
        <end position="314"/>
    </location>
</feature>
<evidence type="ECO:0000256" key="4">
    <source>
        <dbReference type="ARBA" id="ARBA00022729"/>
    </source>
</evidence>
<dbReference type="PANTHER" id="PTHR34296:SF2">
    <property type="entry name" value="ABC TRANSPORTER GUANOSINE-BINDING PROTEIN NUPN"/>
    <property type="match status" value="1"/>
</dbReference>
<dbReference type="AlphaFoldDB" id="A0A9Q8FQ97"/>
<keyword evidence="4" id="KW-0732">Signal</keyword>
<evidence type="ECO:0000313" key="10">
    <source>
        <dbReference type="Proteomes" id="UP000295280"/>
    </source>
</evidence>
<dbReference type="EMBL" id="SCWD01000001">
    <property type="protein sequence ID" value="TDM03787.1"/>
    <property type="molecule type" value="Genomic_DNA"/>
</dbReference>
<evidence type="ECO:0000259" key="8">
    <source>
        <dbReference type="Pfam" id="PF02608"/>
    </source>
</evidence>
<reference evidence="9 10" key="1">
    <citation type="submission" date="2019-01" db="EMBL/GenBank/DDBJ databases">
        <title>Draft genome sequences of the type strains of six Macrococcus species.</title>
        <authorList>
            <person name="Mazhar S."/>
            <person name="Altermann E."/>
            <person name="Hill C."/>
            <person name="Mcauliffe O."/>
        </authorList>
    </citation>
    <scope>NUCLEOTIDE SEQUENCE [LARGE SCALE GENOMIC DNA]</scope>
    <source>
        <strain evidence="9 10">ATCC 51828</strain>
    </source>
</reference>
<evidence type="ECO:0000256" key="2">
    <source>
        <dbReference type="ARBA" id="ARBA00008610"/>
    </source>
</evidence>
<comment type="caution">
    <text evidence="9">The sequence shown here is derived from an EMBL/GenBank/DDBJ whole genome shotgun (WGS) entry which is preliminary data.</text>
</comment>
<dbReference type="OrthoDB" id="2556857at2"/>
<comment type="similarity">
    <text evidence="2">Belongs to the BMP lipoprotein family.</text>
</comment>
<organism evidence="9 10">
    <name type="scientific">Macrococcus carouselicus</name>
    <dbReference type="NCBI Taxonomy" id="69969"/>
    <lineage>
        <taxon>Bacteria</taxon>
        <taxon>Bacillati</taxon>
        <taxon>Bacillota</taxon>
        <taxon>Bacilli</taxon>
        <taxon>Bacillales</taxon>
        <taxon>Staphylococcaceae</taxon>
        <taxon>Macrococcus</taxon>
    </lineage>
</organism>
<keyword evidence="3" id="KW-1003">Cell membrane</keyword>
<evidence type="ECO:0000256" key="6">
    <source>
        <dbReference type="ARBA" id="ARBA00023288"/>
    </source>
</evidence>
<feature type="compositionally biased region" description="Basic and acidic residues" evidence="7">
    <location>
        <begin position="320"/>
        <end position="330"/>
    </location>
</feature>
<evidence type="ECO:0000256" key="7">
    <source>
        <dbReference type="SAM" id="MobiDB-lite"/>
    </source>
</evidence>
<dbReference type="Proteomes" id="UP000295280">
    <property type="component" value="Unassembled WGS sequence"/>
</dbReference>
<evidence type="ECO:0000256" key="5">
    <source>
        <dbReference type="ARBA" id="ARBA00023136"/>
    </source>
</evidence>
<evidence type="ECO:0000256" key="1">
    <source>
        <dbReference type="ARBA" id="ARBA00004193"/>
    </source>
</evidence>
<keyword evidence="5" id="KW-0472">Membrane</keyword>
<dbReference type="InterPro" id="IPR028082">
    <property type="entry name" value="Peripla_BP_I"/>
</dbReference>
<dbReference type="RefSeq" id="WP_133416650.1">
    <property type="nucleotide sequence ID" value="NZ_SCWD01000001.1"/>
</dbReference>
<dbReference type="SUPFAM" id="SSF53822">
    <property type="entry name" value="Periplasmic binding protein-like I"/>
    <property type="match status" value="1"/>
</dbReference>
<feature type="region of interest" description="Disordered" evidence="7">
    <location>
        <begin position="311"/>
        <end position="330"/>
    </location>
</feature>
<dbReference type="Gene3D" id="3.40.50.2300">
    <property type="match status" value="2"/>
</dbReference>
<keyword evidence="6" id="KW-0449">Lipoprotein</keyword>
<name>A0A9Q8FQ97_9STAP</name>
<dbReference type="InterPro" id="IPR050957">
    <property type="entry name" value="BMP_lipoprotein"/>
</dbReference>
<accession>A0A9Q8FQ97</accession>
<dbReference type="GO" id="GO:0005886">
    <property type="term" value="C:plasma membrane"/>
    <property type="evidence" value="ECO:0007669"/>
    <property type="project" value="UniProtKB-SubCell"/>
</dbReference>
<sequence>MKKLSLVAALILLVLAGVFFMNRPRHELTSIGFLFPDSMYDQTWGTEGYKGMLDIAQTYDTAFFYEQNINTEKDMKTAVKKMADRNVQLLVGQGAEFSDVFNEIAPQYPHIEFVIFNGESRAKNVTIIKIDAYSMGYFSGMAAARASETGHIGIIGSFPTQPEIRGFIDGARFTSKDISIHQQYVRTFSYDSRGPDMAEDMISKKKVDVLFPAGDGINADIMSYARDNDINVTGFISDQSNYGPQVLISTEVKIADAYLKVADLFTEGKLKGGTIRWGVKEELLGMGKLSNRLDAAFREKLTQDFKTYKETNRLPNGEFPPRKYDAYHQD</sequence>
<comment type="subcellular location">
    <subcellularLocation>
        <location evidence="1">Cell membrane</location>
        <topology evidence="1">Lipid-anchor</topology>
    </subcellularLocation>
</comment>